<sequence length="87" mass="8665">MTAVAVALGLALTGCRGAGGRDAQSPVRPDTAATVSTPAAPAPQETAPADPAAAAGRADQDLAELDRLLGELDGQLKKAEESPNDED</sequence>
<dbReference type="AlphaFoldDB" id="A0A8J3JRN7"/>
<dbReference type="EMBL" id="BONF01000051">
    <property type="protein sequence ID" value="GIF85687.1"/>
    <property type="molecule type" value="Genomic_DNA"/>
</dbReference>
<accession>A0A8J3JRN7</accession>
<evidence type="ECO:0000256" key="1">
    <source>
        <dbReference type="SAM" id="MobiDB-lite"/>
    </source>
</evidence>
<gene>
    <name evidence="2" type="ORF">Cba03nite_70360</name>
</gene>
<dbReference type="Proteomes" id="UP000601223">
    <property type="component" value="Unassembled WGS sequence"/>
</dbReference>
<protein>
    <submittedName>
        <fullName evidence="2">Uncharacterized protein</fullName>
    </submittedName>
</protein>
<keyword evidence="3" id="KW-1185">Reference proteome</keyword>
<evidence type="ECO:0000313" key="3">
    <source>
        <dbReference type="Proteomes" id="UP000601223"/>
    </source>
</evidence>
<comment type="caution">
    <text evidence="2">The sequence shown here is derived from an EMBL/GenBank/DDBJ whole genome shotgun (WGS) entry which is preliminary data.</text>
</comment>
<organism evidence="2 3">
    <name type="scientific">Catellatospora bangladeshensis</name>
    <dbReference type="NCBI Taxonomy" id="310355"/>
    <lineage>
        <taxon>Bacteria</taxon>
        <taxon>Bacillati</taxon>
        <taxon>Actinomycetota</taxon>
        <taxon>Actinomycetes</taxon>
        <taxon>Micromonosporales</taxon>
        <taxon>Micromonosporaceae</taxon>
        <taxon>Catellatospora</taxon>
    </lineage>
</organism>
<proteinExistence type="predicted"/>
<feature type="compositionally biased region" description="Low complexity" evidence="1">
    <location>
        <begin position="31"/>
        <end position="57"/>
    </location>
</feature>
<reference evidence="2 3" key="1">
    <citation type="submission" date="2021-01" db="EMBL/GenBank/DDBJ databases">
        <title>Whole genome shotgun sequence of Catellatospora bangladeshensis NBRC 107357.</title>
        <authorList>
            <person name="Komaki H."/>
            <person name="Tamura T."/>
        </authorList>
    </citation>
    <scope>NUCLEOTIDE SEQUENCE [LARGE SCALE GENOMIC DNA]</scope>
    <source>
        <strain evidence="2 3">NBRC 107357</strain>
    </source>
</reference>
<evidence type="ECO:0000313" key="2">
    <source>
        <dbReference type="EMBL" id="GIF85687.1"/>
    </source>
</evidence>
<name>A0A8J3JRN7_9ACTN</name>
<feature type="region of interest" description="Disordered" evidence="1">
    <location>
        <begin position="15"/>
        <end position="58"/>
    </location>
</feature>